<comment type="caution">
    <text evidence="1">The sequence shown here is derived from an EMBL/GenBank/DDBJ whole genome shotgun (WGS) entry which is preliminary data.</text>
</comment>
<dbReference type="EMBL" id="AQPN01000106">
    <property type="protein sequence ID" value="EOR93680.1"/>
    <property type="molecule type" value="Genomic_DNA"/>
</dbReference>
<protein>
    <submittedName>
        <fullName evidence="1">Uncharacterized protein</fullName>
    </submittedName>
</protein>
<dbReference type="OrthoDB" id="798442at2"/>
<reference evidence="1 2" key="1">
    <citation type="journal article" date="2013" name="Genome Announc.">
        <title>Draft Genome Sequence of Arcticibacter svalbardensis Strain MN12-7T, a Member of the Family Sphingobacteriaceae Isolated from an Arctic Soil Sample.</title>
        <authorList>
            <person name="Shivaji S."/>
            <person name="Ara S."/>
            <person name="Prasad S."/>
            <person name="Manasa B.P."/>
            <person name="Begum Z."/>
            <person name="Singh A."/>
            <person name="Kumar Pinnaka A."/>
        </authorList>
    </citation>
    <scope>NUCLEOTIDE SEQUENCE [LARGE SCALE GENOMIC DNA]</scope>
    <source>
        <strain evidence="1 2">MN12-7</strain>
    </source>
</reference>
<dbReference type="STRING" id="1150600.ADIARSV_3121"/>
<organism evidence="1 2">
    <name type="scientific">Arcticibacter svalbardensis MN12-7</name>
    <dbReference type="NCBI Taxonomy" id="1150600"/>
    <lineage>
        <taxon>Bacteria</taxon>
        <taxon>Pseudomonadati</taxon>
        <taxon>Bacteroidota</taxon>
        <taxon>Sphingobacteriia</taxon>
        <taxon>Sphingobacteriales</taxon>
        <taxon>Sphingobacteriaceae</taxon>
        <taxon>Arcticibacter</taxon>
    </lineage>
</organism>
<dbReference type="RefSeq" id="WP_016196350.1">
    <property type="nucleotide sequence ID" value="NZ_AQPN01000106.1"/>
</dbReference>
<gene>
    <name evidence="1" type="ORF">ADIARSV_3121</name>
</gene>
<evidence type="ECO:0000313" key="1">
    <source>
        <dbReference type="EMBL" id="EOR93680.1"/>
    </source>
</evidence>
<dbReference type="Proteomes" id="UP000014174">
    <property type="component" value="Unassembled WGS sequence"/>
</dbReference>
<evidence type="ECO:0000313" key="2">
    <source>
        <dbReference type="Proteomes" id="UP000014174"/>
    </source>
</evidence>
<dbReference type="AlphaFoldDB" id="R9GQ94"/>
<sequence length="70" mass="8130">MSKQNYMAYNFFIVLIDNIPTKFEKNRIIEITPQDNGGSKIIMDASHESEEPIIYFTSEAYDDVMKSFLS</sequence>
<keyword evidence="2" id="KW-1185">Reference proteome</keyword>
<accession>R9GQ94</accession>
<name>R9GQ94_9SPHI</name>
<proteinExistence type="predicted"/>